<organism evidence="1 2">
    <name type="scientific">Romanomermis culicivorax</name>
    <name type="common">Nematode worm</name>
    <dbReference type="NCBI Taxonomy" id="13658"/>
    <lineage>
        <taxon>Eukaryota</taxon>
        <taxon>Metazoa</taxon>
        <taxon>Ecdysozoa</taxon>
        <taxon>Nematoda</taxon>
        <taxon>Enoplea</taxon>
        <taxon>Dorylaimia</taxon>
        <taxon>Mermithida</taxon>
        <taxon>Mermithoidea</taxon>
        <taxon>Mermithidae</taxon>
        <taxon>Romanomermis</taxon>
    </lineage>
</organism>
<evidence type="ECO:0000313" key="1">
    <source>
        <dbReference type="Proteomes" id="UP000887565"/>
    </source>
</evidence>
<dbReference type="WBParaSite" id="nRc.2.0.1.t28758-RA">
    <property type="protein sequence ID" value="nRc.2.0.1.t28758-RA"/>
    <property type="gene ID" value="nRc.2.0.1.g28758"/>
</dbReference>
<evidence type="ECO:0000313" key="2">
    <source>
        <dbReference type="WBParaSite" id="nRc.2.0.1.t28758-RA"/>
    </source>
</evidence>
<dbReference type="AlphaFoldDB" id="A0A915JRL5"/>
<keyword evidence="1" id="KW-1185">Reference proteome</keyword>
<protein>
    <submittedName>
        <fullName evidence="2">Uncharacterized protein</fullName>
    </submittedName>
</protein>
<proteinExistence type="predicted"/>
<reference evidence="2" key="1">
    <citation type="submission" date="2022-11" db="UniProtKB">
        <authorList>
            <consortium name="WormBaseParasite"/>
        </authorList>
    </citation>
    <scope>IDENTIFICATION</scope>
</reference>
<dbReference type="Proteomes" id="UP000887565">
    <property type="component" value="Unplaced"/>
</dbReference>
<sequence>MLKTYNFETLEIAPERILTFARDERGHTALNSLYVFPNITVQKRRDPVSKCSLNNEDSKRYLSDSASDSSIETCEQPAKERSASDMINSLPYLPDLYVRRSNKHDTGVVGLLQLKLSDLEKKVTFNDEKIRQNCQGTHKTTTLPGVADSATMRNCCVYCNNARTTLKKKVPLTNYRVAILKISSPDTKFKEYRVRSQQNGRVIMDFGCPIHIYCLPSFICCPKLFERLVFKSCSIAKFSNAWSSLLSSSILSSSEKKLPKSKFLAQLELVDGATAVFFGGGESSVISSTKPSRAALCFS</sequence>
<name>A0A915JRL5_ROMCU</name>
<accession>A0A915JRL5</accession>